<sequence length="77" mass="9072">MDTLEQFVNKKLVVKSDATIKNSRLVELYNIWNNSKVSTQLFGKIFKDKADKLELKKERRNYGYVWIGIGEMDTSKR</sequence>
<evidence type="ECO:0000313" key="1">
    <source>
        <dbReference type="EMBL" id="SQB35509.1"/>
    </source>
</evidence>
<protein>
    <submittedName>
        <fullName evidence="1">Uncharacterized protein</fullName>
    </submittedName>
</protein>
<organism evidence="1 2">
    <name type="scientific">Clostridium cochlearium</name>
    <dbReference type="NCBI Taxonomy" id="1494"/>
    <lineage>
        <taxon>Bacteria</taxon>
        <taxon>Bacillati</taxon>
        <taxon>Bacillota</taxon>
        <taxon>Clostridia</taxon>
        <taxon>Eubacteriales</taxon>
        <taxon>Clostridiaceae</taxon>
        <taxon>Clostridium</taxon>
    </lineage>
</organism>
<dbReference type="EMBL" id="UAWC01000024">
    <property type="protein sequence ID" value="SQB35509.1"/>
    <property type="molecule type" value="Genomic_DNA"/>
</dbReference>
<reference evidence="1 2" key="1">
    <citation type="submission" date="2018-06" db="EMBL/GenBank/DDBJ databases">
        <authorList>
            <consortium name="Pathogen Informatics"/>
            <person name="Doyle S."/>
        </authorList>
    </citation>
    <scope>NUCLEOTIDE SEQUENCE [LARGE SCALE GENOMIC DNA]</scope>
    <source>
        <strain evidence="1 2">NCTC13028</strain>
    </source>
</reference>
<gene>
    <name evidence="1" type="ORF">NCTC13028_02017</name>
</gene>
<dbReference type="AlphaFoldDB" id="A0A2X2YC48"/>
<accession>A0A2X2YC48</accession>
<dbReference type="Proteomes" id="UP000250223">
    <property type="component" value="Unassembled WGS sequence"/>
</dbReference>
<name>A0A2X2YC48_CLOCO</name>
<proteinExistence type="predicted"/>
<evidence type="ECO:0000313" key="2">
    <source>
        <dbReference type="Proteomes" id="UP000250223"/>
    </source>
</evidence>